<dbReference type="SUPFAM" id="SSF52540">
    <property type="entry name" value="P-loop containing nucleoside triphosphate hydrolases"/>
    <property type="match status" value="1"/>
</dbReference>
<reference evidence="3" key="1">
    <citation type="journal article" date="2020" name="Nature">
        <title>Giant virus diversity and host interactions through global metagenomics.</title>
        <authorList>
            <person name="Schulz F."/>
            <person name="Roux S."/>
            <person name="Paez-Espino D."/>
            <person name="Jungbluth S."/>
            <person name="Walsh D.A."/>
            <person name="Denef V.J."/>
            <person name="McMahon K.D."/>
            <person name="Konstantinidis K.T."/>
            <person name="Eloe-Fadrosh E.A."/>
            <person name="Kyrpides N.C."/>
            <person name="Woyke T."/>
        </authorList>
    </citation>
    <scope>NUCLEOTIDE SEQUENCE</scope>
    <source>
        <strain evidence="3">GVMAG-M-3300009155-2</strain>
    </source>
</reference>
<name>A0A6C0EQ21_9ZZZZ</name>
<organism evidence="3">
    <name type="scientific">viral metagenome</name>
    <dbReference type="NCBI Taxonomy" id="1070528"/>
    <lineage>
        <taxon>unclassified sequences</taxon>
        <taxon>metagenomes</taxon>
        <taxon>organismal metagenomes</taxon>
    </lineage>
</organism>
<dbReference type="EMBL" id="MN738917">
    <property type="protein sequence ID" value="QHT31284.1"/>
    <property type="molecule type" value="Genomic_DNA"/>
</dbReference>
<proteinExistence type="inferred from homology"/>
<evidence type="ECO:0000259" key="2">
    <source>
        <dbReference type="SMART" id="SM00382"/>
    </source>
</evidence>
<feature type="domain" description="AAA+ ATPase" evidence="2">
    <location>
        <begin position="292"/>
        <end position="485"/>
    </location>
</feature>
<dbReference type="SMART" id="SM00382">
    <property type="entry name" value="AAA"/>
    <property type="match status" value="1"/>
</dbReference>
<dbReference type="Pfam" id="PF00004">
    <property type="entry name" value="AAA"/>
    <property type="match status" value="1"/>
</dbReference>
<protein>
    <recommendedName>
        <fullName evidence="2">AAA+ ATPase domain-containing protein</fullName>
    </recommendedName>
</protein>
<dbReference type="InterPro" id="IPR003959">
    <property type="entry name" value="ATPase_AAA_core"/>
</dbReference>
<dbReference type="InterPro" id="IPR050747">
    <property type="entry name" value="Mitochondrial_chaperone_BCS1"/>
</dbReference>
<comment type="similarity">
    <text evidence="1">Belongs to the AAA ATPase family. BCS1 subfamily.</text>
</comment>
<evidence type="ECO:0000313" key="3">
    <source>
        <dbReference type="EMBL" id="QHT31284.1"/>
    </source>
</evidence>
<dbReference type="GO" id="GO:0005524">
    <property type="term" value="F:ATP binding"/>
    <property type="evidence" value="ECO:0007669"/>
    <property type="project" value="InterPro"/>
</dbReference>
<sequence>MNINISSFISSLQNNYTNVTKMAIFNYFKTGNTIIDAILSTVMISLFGIIINNIYDTKLDELINNFSINNIKSLFYKKNCIIIEGKKSSFMCKYNSNYTISAAYSLRFKAIWEYIINNIDKNDTINQIKESHTSYKKYNSCLHRHNTETEDIFIVCQKTDFKIDNNIYVNTVIEQETAEAEKDKKTTTTDKIIIKIYSYYYSLSYLKKYVNDITFNYSTSLKNSRNNKKFIYILDKVNCDSEESKFSCWVEDIFESSRSVNNIFFDGKRDLFAKIDFFINNRDWYYEKGIPYSLGIGLHGPPGTGKTSLIKALSNYTQRHLIVLSLKLIKTKRHLEQFFFESTYNDENEKGSITFDKKIIVFEDIDCIGDIILNRSETSNKNRNAISNKKNIKIENNKVNINDVIQTICDVNDSGMNIVGTSNMKQVVSPEDQPITLDDILNLWDGIRETPGRILIISSNHYEKLDPALIRPGRIDITHELSNASHNTISEIYFHLFNTKIDNKILKKIKEFFYSPAEIINIYISSNKNEEKFIQRLLLNKKV</sequence>
<dbReference type="PANTHER" id="PTHR23070">
    <property type="entry name" value="BCS1 AAA-TYPE ATPASE"/>
    <property type="match status" value="1"/>
</dbReference>
<dbReference type="InterPro" id="IPR027417">
    <property type="entry name" value="P-loop_NTPase"/>
</dbReference>
<dbReference type="Gene3D" id="3.40.50.300">
    <property type="entry name" value="P-loop containing nucleotide triphosphate hydrolases"/>
    <property type="match status" value="1"/>
</dbReference>
<dbReference type="GO" id="GO:0016887">
    <property type="term" value="F:ATP hydrolysis activity"/>
    <property type="evidence" value="ECO:0007669"/>
    <property type="project" value="InterPro"/>
</dbReference>
<dbReference type="InterPro" id="IPR003593">
    <property type="entry name" value="AAA+_ATPase"/>
</dbReference>
<evidence type="ECO:0000256" key="1">
    <source>
        <dbReference type="ARBA" id="ARBA00007448"/>
    </source>
</evidence>
<accession>A0A6C0EQ21</accession>
<dbReference type="AlphaFoldDB" id="A0A6C0EQ21"/>